<protein>
    <submittedName>
        <fullName evidence="2">Mannosyl oligosaccharide glucosidase</fullName>
    </submittedName>
</protein>
<dbReference type="RefSeq" id="WP_146395018.1">
    <property type="nucleotide sequence ID" value="NZ_SJPJ01000001.1"/>
</dbReference>
<dbReference type="InterPro" id="IPR004888">
    <property type="entry name" value="Glycoside_hydrolase_63"/>
</dbReference>
<dbReference type="SUPFAM" id="SSF48208">
    <property type="entry name" value="Six-hairpin glycosidases"/>
    <property type="match status" value="1"/>
</dbReference>
<gene>
    <name evidence="2" type="ORF">CA13_13060</name>
</gene>
<dbReference type="GO" id="GO:0004573">
    <property type="term" value="F:Glc3Man9GlcNAc2 oligosaccharide glucosidase activity"/>
    <property type="evidence" value="ECO:0007669"/>
    <property type="project" value="InterPro"/>
</dbReference>
<sequence>MTAEEIRLQQSEDRTQNWQRWGPYLSERQWGTVREDYSNGGDATWSYFPHDHARSRAYRWGEDGLLGICDRECRLCFSVGLWNGRDPILKERLFGVTGPEGNHGEDVKECYYYLDSTPTHSYMKALYKYPQSRYPYEELVDVSRSRARTEPEYELTDTSAFDQSRYFDVQAEYAKNDPEDLLIRLTITNHGPHAAVLHVLPQLFFRNTWTWRCTDEGCTTRPSMRLVDNVVQTNHETLDRYWLACDTISSSESVGGGASAGNGDWEWIFTDNETNTNLHPDLPSESDYFKDGLNDFIVLGDTHSVNPEQRGTKCGAYGLLMIPSGETTQIRLRLAHVDSPIIRETSRGEAKQFGTLAFNDSFEACFDKRIAEADEFYQARIPDLLTSERGAISRQAYAGLLWTKQFYYYSVRTWLDGDTNNVSTSPFRKFGRNSDWRHLYNRDVISMPDKWEYPWYAAWDLAFHMVPMATIDVEFAKQQMLLFLREWYMHPNGQIPAYEWNLSDVNPPVHAWGVWQVYKASGPPQKRDKEFLARAFQKLLINFTWWVNRKDPRGKNIFAGGFLGLDNIGVFDRSKPLPEGHLEQADGTAWMAFYCGTMLRMAIELAEDHLAYGDMASKFFEHYVAIAEAMNSIDGSGLWDEEDGFYYDHLLVHDKSIPMRVRSLVGLVPLMTGVILEEPVIEKLPGFVKRMKWFLENRGDLSAHMTYMERENVTAGALCHRLLAIPAEDRFRRLIAVMLDENEFLSPFGIRSMSAIHRDKPFVFDFGGQRHEVQYMPGESDSGMFGGNSNWRGPIWFPMNFLLIQSLKRYHVFYGEDFKVECPTRSGNWMTLLEVARELERRLISIFEVGKEGVRPLNGIDSIYRDDPAWKDLILFYEYFHADEGTGLGASHQTGWTALVATMLRSGANADKWQPIAAKRK</sequence>
<dbReference type="OrthoDB" id="9798687at2"/>
<organism evidence="2 3">
    <name type="scientific">Novipirellula herctigrandis</name>
    <dbReference type="NCBI Taxonomy" id="2527986"/>
    <lineage>
        <taxon>Bacteria</taxon>
        <taxon>Pseudomonadati</taxon>
        <taxon>Planctomycetota</taxon>
        <taxon>Planctomycetia</taxon>
        <taxon>Pirellulales</taxon>
        <taxon>Pirellulaceae</taxon>
        <taxon>Novipirellula</taxon>
    </lineage>
</organism>
<dbReference type="InterPro" id="IPR008928">
    <property type="entry name" value="6-hairpin_glycosidase_sf"/>
</dbReference>
<dbReference type="Pfam" id="PF22422">
    <property type="entry name" value="MGH1-like_GH"/>
    <property type="match status" value="2"/>
</dbReference>
<dbReference type="AlphaFoldDB" id="A0A5C5YXU6"/>
<feature type="domain" description="Mannosylglycerate hydrolase MGH1-like glycoside hydrolase" evidence="1">
    <location>
        <begin position="453"/>
        <end position="677"/>
    </location>
</feature>
<evidence type="ECO:0000313" key="2">
    <source>
        <dbReference type="EMBL" id="TWT79898.1"/>
    </source>
</evidence>
<comment type="caution">
    <text evidence="2">The sequence shown here is derived from an EMBL/GenBank/DDBJ whole genome shotgun (WGS) entry which is preliminary data.</text>
</comment>
<dbReference type="InterPro" id="IPR054491">
    <property type="entry name" value="MGH1-like_GH"/>
</dbReference>
<keyword evidence="3" id="KW-1185">Reference proteome</keyword>
<proteinExistence type="predicted"/>
<feature type="domain" description="Mannosylglycerate hydrolase MGH1-like glycoside hydrolase" evidence="1">
    <location>
        <begin position="723"/>
        <end position="894"/>
    </location>
</feature>
<dbReference type="GO" id="GO:0009311">
    <property type="term" value="P:oligosaccharide metabolic process"/>
    <property type="evidence" value="ECO:0007669"/>
    <property type="project" value="InterPro"/>
</dbReference>
<evidence type="ECO:0000259" key="1">
    <source>
        <dbReference type="Pfam" id="PF22422"/>
    </source>
</evidence>
<dbReference type="EMBL" id="SJPJ01000001">
    <property type="protein sequence ID" value="TWT79898.1"/>
    <property type="molecule type" value="Genomic_DNA"/>
</dbReference>
<reference evidence="2 3" key="1">
    <citation type="submission" date="2019-02" db="EMBL/GenBank/DDBJ databases">
        <title>Deep-cultivation of Planctomycetes and their phenomic and genomic characterization uncovers novel biology.</title>
        <authorList>
            <person name="Wiegand S."/>
            <person name="Jogler M."/>
            <person name="Boedeker C."/>
            <person name="Pinto D."/>
            <person name="Vollmers J."/>
            <person name="Rivas-Marin E."/>
            <person name="Kohn T."/>
            <person name="Peeters S.H."/>
            <person name="Heuer A."/>
            <person name="Rast P."/>
            <person name="Oberbeckmann S."/>
            <person name="Bunk B."/>
            <person name="Jeske O."/>
            <person name="Meyerdierks A."/>
            <person name="Storesund J.E."/>
            <person name="Kallscheuer N."/>
            <person name="Luecker S."/>
            <person name="Lage O.M."/>
            <person name="Pohl T."/>
            <person name="Merkel B.J."/>
            <person name="Hornburger P."/>
            <person name="Mueller R.-W."/>
            <person name="Bruemmer F."/>
            <person name="Labrenz M."/>
            <person name="Spormann A.M."/>
            <person name="Op Den Camp H."/>
            <person name="Overmann J."/>
            <person name="Amann R."/>
            <person name="Jetten M.S.M."/>
            <person name="Mascher T."/>
            <person name="Medema M.H."/>
            <person name="Devos D.P."/>
            <person name="Kaster A.-K."/>
            <person name="Ovreas L."/>
            <person name="Rohde M."/>
            <person name="Galperin M.Y."/>
            <person name="Jogler C."/>
        </authorList>
    </citation>
    <scope>NUCLEOTIDE SEQUENCE [LARGE SCALE GENOMIC DNA]</scope>
    <source>
        <strain evidence="2 3">CA13</strain>
    </source>
</reference>
<dbReference type="Gene3D" id="1.50.10.10">
    <property type="match status" value="2"/>
</dbReference>
<dbReference type="InterPro" id="IPR012341">
    <property type="entry name" value="6hp_glycosidase-like_sf"/>
</dbReference>
<dbReference type="PANTHER" id="PTHR10412:SF10">
    <property type="entry name" value="GLYCOSYL HYDROLASE FAMILY 63 C-TERMINAL DOMAIN-CONTAINING PROTEIN"/>
    <property type="match status" value="1"/>
</dbReference>
<name>A0A5C5YXU6_9BACT</name>
<dbReference type="Proteomes" id="UP000315010">
    <property type="component" value="Unassembled WGS sequence"/>
</dbReference>
<evidence type="ECO:0000313" key="3">
    <source>
        <dbReference type="Proteomes" id="UP000315010"/>
    </source>
</evidence>
<accession>A0A5C5YXU6</accession>
<dbReference type="PANTHER" id="PTHR10412">
    <property type="entry name" value="MANNOSYL-OLIGOSACCHARIDE GLUCOSIDASE"/>
    <property type="match status" value="1"/>
</dbReference>